<proteinExistence type="predicted"/>
<dbReference type="PROSITE" id="PS00409">
    <property type="entry name" value="PROKAR_NTER_METHYL"/>
    <property type="match status" value="1"/>
</dbReference>
<keyword evidence="1" id="KW-0472">Membrane</keyword>
<dbReference type="InterPro" id="IPR045584">
    <property type="entry name" value="Pilin-like"/>
</dbReference>
<dbReference type="EMBL" id="LT669839">
    <property type="protein sequence ID" value="SHD77179.1"/>
    <property type="molecule type" value="Genomic_DNA"/>
</dbReference>
<gene>
    <name evidence="2" type="ORF">CUESP1_1816</name>
</gene>
<organism evidence="2 3">
    <name type="scientific">[Clostridium] ultunense Esp</name>
    <dbReference type="NCBI Taxonomy" id="1288971"/>
    <lineage>
        <taxon>Bacteria</taxon>
        <taxon>Bacillati</taxon>
        <taxon>Bacillota</taxon>
        <taxon>Tissierellia</taxon>
        <taxon>Tissierellales</taxon>
        <taxon>Tepidimicrobiaceae</taxon>
        <taxon>Schnuerera</taxon>
    </lineage>
</organism>
<reference evidence="2 3" key="1">
    <citation type="submission" date="2016-11" db="EMBL/GenBank/DDBJ databases">
        <authorList>
            <person name="Manzoor S."/>
        </authorList>
    </citation>
    <scope>NUCLEOTIDE SEQUENCE [LARGE SCALE GENOMIC DNA]</scope>
    <source>
        <strain evidence="2">Clostridium ultunense strain Esp</strain>
    </source>
</reference>
<protein>
    <recommendedName>
        <fullName evidence="4">Prepilin-type N-terminal cleavage/methylation domain-containing protein</fullName>
    </recommendedName>
</protein>
<dbReference type="Gene3D" id="3.30.700.10">
    <property type="entry name" value="Glycoprotein, Type 4 Pilin"/>
    <property type="match status" value="1"/>
</dbReference>
<dbReference type="PIRSF" id="PIRSF021292">
    <property type="entry name" value="Competence_ComGD"/>
    <property type="match status" value="1"/>
</dbReference>
<keyword evidence="1" id="KW-0812">Transmembrane</keyword>
<dbReference type="InterPro" id="IPR016785">
    <property type="entry name" value="ComGD"/>
</dbReference>
<keyword evidence="1" id="KW-1133">Transmembrane helix</keyword>
<evidence type="ECO:0000313" key="2">
    <source>
        <dbReference type="EMBL" id="SHD77179.1"/>
    </source>
</evidence>
<evidence type="ECO:0008006" key="4">
    <source>
        <dbReference type="Google" id="ProtNLM"/>
    </source>
</evidence>
<evidence type="ECO:0000256" key="1">
    <source>
        <dbReference type="SAM" id="Phobius"/>
    </source>
</evidence>
<dbReference type="GO" id="GO:0030420">
    <property type="term" value="P:establishment of competence for transformation"/>
    <property type="evidence" value="ECO:0007669"/>
    <property type="project" value="InterPro"/>
</dbReference>
<dbReference type="InterPro" id="IPR012902">
    <property type="entry name" value="N_methyl_site"/>
</dbReference>
<sequence length="157" mass="18000">MNGGIREKKMLEDSKGVTLIELILIISLLSILLAIPIIRGNNILNYKERKELREFKNDINYARNRAVVESKLYSVDIRLNSNTYLIYKYSNFPETIKKKEFTSGIKFKSTNIKNNELVFNYSGAPKDSGTIYLESRKGKKISITVTPATGKVNIYFH</sequence>
<keyword evidence="3" id="KW-1185">Reference proteome</keyword>
<dbReference type="AlphaFoldDB" id="A0A1M4PNV9"/>
<feature type="transmembrane region" description="Helical" evidence="1">
    <location>
        <begin position="16"/>
        <end position="38"/>
    </location>
</feature>
<evidence type="ECO:0000313" key="3">
    <source>
        <dbReference type="Proteomes" id="UP000245423"/>
    </source>
</evidence>
<dbReference type="Proteomes" id="UP000245423">
    <property type="component" value="Chromosome 1"/>
</dbReference>
<dbReference type="SUPFAM" id="SSF54523">
    <property type="entry name" value="Pili subunits"/>
    <property type="match status" value="1"/>
</dbReference>
<name>A0A1M4PNV9_9FIRM</name>
<accession>A0A1M4PNV9</accession>